<dbReference type="Pfam" id="PF00023">
    <property type="entry name" value="Ank"/>
    <property type="match status" value="1"/>
</dbReference>
<dbReference type="InterPro" id="IPR002110">
    <property type="entry name" value="Ankyrin_rpt"/>
</dbReference>
<dbReference type="Gene3D" id="3.30.40.10">
    <property type="entry name" value="Zinc/RING finger domain, C3HC4 (zinc finger)"/>
    <property type="match status" value="1"/>
</dbReference>
<gene>
    <name evidence="8" type="primary">BnaC05g50910D</name>
    <name evidence="8" type="ORF">GSBRNA2T00037657001</name>
</gene>
<evidence type="ECO:0000256" key="1">
    <source>
        <dbReference type="ARBA" id="ARBA00022723"/>
    </source>
</evidence>
<name>A0A078JAL4_BRANA</name>
<dbReference type="CDD" id="cd23129">
    <property type="entry name" value="RING-HC_XBAT35-like"/>
    <property type="match status" value="1"/>
</dbReference>
<evidence type="ECO:0000256" key="3">
    <source>
        <dbReference type="ARBA" id="ARBA00022833"/>
    </source>
</evidence>
<dbReference type="Pfam" id="PF13920">
    <property type="entry name" value="zf-C3HC4_3"/>
    <property type="match status" value="1"/>
</dbReference>
<dbReference type="PaxDb" id="3708-A0A078JAL4"/>
<evidence type="ECO:0000256" key="6">
    <source>
        <dbReference type="SAM" id="MobiDB-lite"/>
    </source>
</evidence>
<dbReference type="Proteomes" id="UP000028999">
    <property type="component" value="Unassembled WGS sequence"/>
</dbReference>
<accession>A0A078JAL4</accession>
<feature type="repeat" description="ANK" evidence="4">
    <location>
        <begin position="67"/>
        <end position="99"/>
    </location>
</feature>
<evidence type="ECO:0000313" key="9">
    <source>
        <dbReference type="Proteomes" id="UP000028999"/>
    </source>
</evidence>
<dbReference type="PROSITE" id="PS50089">
    <property type="entry name" value="ZF_RING_2"/>
    <property type="match status" value="1"/>
</dbReference>
<dbReference type="Gene3D" id="1.25.40.20">
    <property type="entry name" value="Ankyrin repeat-containing domain"/>
    <property type="match status" value="1"/>
</dbReference>
<reference evidence="8 9" key="1">
    <citation type="journal article" date="2014" name="Science">
        <title>Plant genetics. Early allopolyploid evolution in the post-Neolithic Brassica napus oilseed genome.</title>
        <authorList>
            <person name="Chalhoub B."/>
            <person name="Denoeud F."/>
            <person name="Liu S."/>
            <person name="Parkin I.A."/>
            <person name="Tang H."/>
            <person name="Wang X."/>
            <person name="Chiquet J."/>
            <person name="Belcram H."/>
            <person name="Tong C."/>
            <person name="Samans B."/>
            <person name="Correa M."/>
            <person name="Da Silva C."/>
            <person name="Just J."/>
            <person name="Falentin C."/>
            <person name="Koh C.S."/>
            <person name="Le Clainche I."/>
            <person name="Bernard M."/>
            <person name="Bento P."/>
            <person name="Noel B."/>
            <person name="Labadie K."/>
            <person name="Alberti A."/>
            <person name="Charles M."/>
            <person name="Arnaud D."/>
            <person name="Guo H."/>
            <person name="Daviaud C."/>
            <person name="Alamery S."/>
            <person name="Jabbari K."/>
            <person name="Zhao M."/>
            <person name="Edger P.P."/>
            <person name="Chelaifa H."/>
            <person name="Tack D."/>
            <person name="Lassalle G."/>
            <person name="Mestiri I."/>
            <person name="Schnel N."/>
            <person name="Le Paslier M.C."/>
            <person name="Fan G."/>
            <person name="Renault V."/>
            <person name="Bayer P.E."/>
            <person name="Golicz A.A."/>
            <person name="Manoli S."/>
            <person name="Lee T.H."/>
            <person name="Thi V.H."/>
            <person name="Chalabi S."/>
            <person name="Hu Q."/>
            <person name="Fan C."/>
            <person name="Tollenaere R."/>
            <person name="Lu Y."/>
            <person name="Battail C."/>
            <person name="Shen J."/>
            <person name="Sidebottom C.H."/>
            <person name="Wang X."/>
            <person name="Canaguier A."/>
            <person name="Chauveau A."/>
            <person name="Berard A."/>
            <person name="Deniot G."/>
            <person name="Guan M."/>
            <person name="Liu Z."/>
            <person name="Sun F."/>
            <person name="Lim Y.P."/>
            <person name="Lyons E."/>
            <person name="Town C.D."/>
            <person name="Bancroft I."/>
            <person name="Wang X."/>
            <person name="Meng J."/>
            <person name="Ma J."/>
            <person name="Pires J.C."/>
            <person name="King G.J."/>
            <person name="Brunel D."/>
            <person name="Delourme R."/>
            <person name="Renard M."/>
            <person name="Aury J.M."/>
            <person name="Adams K.L."/>
            <person name="Batley J."/>
            <person name="Snowdon R.J."/>
            <person name="Tost J."/>
            <person name="Edwards D."/>
            <person name="Zhou Y."/>
            <person name="Hua W."/>
            <person name="Sharpe A.G."/>
            <person name="Paterson A.H."/>
            <person name="Guan C."/>
            <person name="Wincker P."/>
        </authorList>
    </citation>
    <scope>NUCLEOTIDE SEQUENCE [LARGE SCALE GENOMIC DNA]</scope>
    <source>
        <strain evidence="9">cv. Darmor-bzh</strain>
    </source>
</reference>
<keyword evidence="9" id="KW-1185">Reference proteome</keyword>
<dbReference type="PANTHER" id="PTHR46858">
    <property type="entry name" value="OS05G0521000 PROTEIN"/>
    <property type="match status" value="1"/>
</dbReference>
<dbReference type="STRING" id="3708.A0A078JAL4"/>
<feature type="region of interest" description="Disordered" evidence="6">
    <location>
        <begin position="335"/>
        <end position="360"/>
    </location>
</feature>
<dbReference type="PROSITE" id="PS50088">
    <property type="entry name" value="ANK_REPEAT"/>
    <property type="match status" value="1"/>
</dbReference>
<organism evidence="8 9">
    <name type="scientific">Brassica napus</name>
    <name type="common">Rape</name>
    <dbReference type="NCBI Taxonomy" id="3708"/>
    <lineage>
        <taxon>Eukaryota</taxon>
        <taxon>Viridiplantae</taxon>
        <taxon>Streptophyta</taxon>
        <taxon>Embryophyta</taxon>
        <taxon>Tracheophyta</taxon>
        <taxon>Spermatophyta</taxon>
        <taxon>Magnoliopsida</taxon>
        <taxon>eudicotyledons</taxon>
        <taxon>Gunneridae</taxon>
        <taxon>Pentapetalae</taxon>
        <taxon>rosids</taxon>
        <taxon>malvids</taxon>
        <taxon>Brassicales</taxon>
        <taxon>Brassicaceae</taxon>
        <taxon>Brassiceae</taxon>
        <taxon>Brassica</taxon>
    </lineage>
</organism>
<proteinExistence type="predicted"/>
<dbReference type="EMBL" id="LK034203">
    <property type="protein sequence ID" value="CDY62836.1"/>
    <property type="molecule type" value="Genomic_DNA"/>
</dbReference>
<feature type="region of interest" description="Disordered" evidence="6">
    <location>
        <begin position="269"/>
        <end position="298"/>
    </location>
</feature>
<protein>
    <submittedName>
        <fullName evidence="8">BnaC05g50910D protein</fullName>
    </submittedName>
</protein>
<dbReference type="OMA" id="AHHAMSE"/>
<dbReference type="AlphaFoldDB" id="A0A078JAL4"/>
<keyword evidence="4" id="KW-0040">ANK repeat</keyword>
<evidence type="ECO:0000256" key="2">
    <source>
        <dbReference type="ARBA" id="ARBA00022771"/>
    </source>
</evidence>
<keyword evidence="1" id="KW-0479">Metal-binding</keyword>
<dbReference type="PROSITE" id="PS50297">
    <property type="entry name" value="ANK_REP_REGION"/>
    <property type="match status" value="1"/>
</dbReference>
<evidence type="ECO:0000256" key="4">
    <source>
        <dbReference type="PROSITE-ProRule" id="PRU00023"/>
    </source>
</evidence>
<dbReference type="InterPro" id="IPR036770">
    <property type="entry name" value="Ankyrin_rpt-contain_sf"/>
</dbReference>
<keyword evidence="3" id="KW-0862">Zinc</keyword>
<feature type="domain" description="RING-type" evidence="7">
    <location>
        <begin position="362"/>
        <end position="401"/>
    </location>
</feature>
<dbReference type="PANTHER" id="PTHR46858:SF7">
    <property type="entry name" value="RING-TYPE DOMAIN-CONTAINING PROTEIN"/>
    <property type="match status" value="1"/>
</dbReference>
<dbReference type="GO" id="GO:0008270">
    <property type="term" value="F:zinc ion binding"/>
    <property type="evidence" value="ECO:0007669"/>
    <property type="project" value="UniProtKB-KW"/>
</dbReference>
<dbReference type="Gramene" id="CDY62836">
    <property type="protein sequence ID" value="CDY62836"/>
    <property type="gene ID" value="GSBRNA2T00037657001"/>
</dbReference>
<dbReference type="SMART" id="SM00184">
    <property type="entry name" value="RING"/>
    <property type="match status" value="1"/>
</dbReference>
<evidence type="ECO:0000259" key="7">
    <source>
        <dbReference type="PROSITE" id="PS50089"/>
    </source>
</evidence>
<evidence type="ECO:0000256" key="5">
    <source>
        <dbReference type="PROSITE-ProRule" id="PRU00175"/>
    </source>
</evidence>
<dbReference type="InterPro" id="IPR013083">
    <property type="entry name" value="Znf_RING/FYVE/PHD"/>
</dbReference>
<keyword evidence="2 5" id="KW-0863">Zinc-finger</keyword>
<sequence length="413" mass="45716">MGKKKSKGELLYEQASYNEFQKQVSYDNYESIRALHRQGADLEWMDRKGRTPWHAGANVNAYCPARHAGAPLHHAAKRDLFPTVELLLSHGANPLVLNDDGQTPLESHICLFSGWMREFYGPAYLDSQNQLPSKRVWVVVVPTRSRNPAQPLKLEVVVYDCSLPTAKPRTVMPLWKANLEEPITDQSDISVMIIVNESTFLSRWRQRLKRRNEVYTQTHLRLAPSTKGDEQQLKWFCDACKGIPQPRRVFLQTAPSAHHAMSETPNAIHHSVGEESSSTAPPPPPPSSGKASTSVLNSQESVILHEHSPSAPPLTDDHIETLEDGPVHYPTIDSTPVDVLSSSPLPASAEGEKKEDGSSGQCSICLDAPSDVVCVPCGHLAGCMSCLIEIKSNNGRCPVCRAKIDQIIKLYRV</sequence>
<dbReference type="InterPro" id="IPR001841">
    <property type="entry name" value="Znf_RING"/>
</dbReference>
<dbReference type="SUPFAM" id="SSF48403">
    <property type="entry name" value="Ankyrin repeat"/>
    <property type="match status" value="1"/>
</dbReference>
<dbReference type="SUPFAM" id="SSF57850">
    <property type="entry name" value="RING/U-box"/>
    <property type="match status" value="1"/>
</dbReference>
<evidence type="ECO:0000313" key="8">
    <source>
        <dbReference type="EMBL" id="CDY62836.1"/>
    </source>
</evidence>